<name>A0ABR9NVT5_9BACT</name>
<evidence type="ECO:0000313" key="1">
    <source>
        <dbReference type="EMBL" id="MBE2888376.1"/>
    </source>
</evidence>
<dbReference type="RefSeq" id="WP_039643164.1">
    <property type="nucleotide sequence ID" value="NZ_JADBFD010000013.1"/>
</dbReference>
<accession>A0ABR9NVT5</accession>
<comment type="caution">
    <text evidence="1">The sequence shown here is derived from an EMBL/GenBank/DDBJ whole genome shotgun (WGS) entry which is preliminary data.</text>
</comment>
<proteinExistence type="predicted"/>
<dbReference type="EMBL" id="JADBFD010000013">
    <property type="protein sequence ID" value="MBE2888376.1"/>
    <property type="molecule type" value="Genomic_DNA"/>
</dbReference>
<dbReference type="Proteomes" id="UP000618926">
    <property type="component" value="Unassembled WGS sequence"/>
</dbReference>
<reference evidence="1 2" key="1">
    <citation type="submission" date="2020-10" db="EMBL/GenBank/DDBJ databases">
        <title>Investigation of anaerobic biodegradation of phenanthrene by a sulfate-dependent Geobacter anodireducens strain PheS2.</title>
        <authorList>
            <person name="Zhang Z."/>
        </authorList>
    </citation>
    <scope>NUCLEOTIDE SEQUENCE [LARGE SCALE GENOMIC DNA]</scope>
    <source>
        <strain evidence="1 2">PheS2</strain>
    </source>
</reference>
<keyword evidence="2" id="KW-1185">Reference proteome</keyword>
<protein>
    <submittedName>
        <fullName evidence="1">Uncharacterized protein</fullName>
    </submittedName>
</protein>
<organism evidence="1 2">
    <name type="scientific">Geobacter anodireducens</name>
    <dbReference type="NCBI Taxonomy" id="1340425"/>
    <lineage>
        <taxon>Bacteria</taxon>
        <taxon>Pseudomonadati</taxon>
        <taxon>Thermodesulfobacteriota</taxon>
        <taxon>Desulfuromonadia</taxon>
        <taxon>Geobacterales</taxon>
        <taxon>Geobacteraceae</taxon>
        <taxon>Geobacter</taxon>
    </lineage>
</organism>
<gene>
    <name evidence="1" type="ORF">IIE05_10370</name>
</gene>
<sequence>MAGPWADRRLLPVVAAGMGRHGPNEMGQAVRQNFAEDDEFLKTAAANRGFELRAFDSIDKAVAWLARGT</sequence>
<evidence type="ECO:0000313" key="2">
    <source>
        <dbReference type="Proteomes" id="UP000618926"/>
    </source>
</evidence>